<keyword evidence="3" id="KW-1185">Reference proteome</keyword>
<evidence type="ECO:0000313" key="2">
    <source>
        <dbReference type="EMBL" id="KAJ3641940.1"/>
    </source>
</evidence>
<feature type="compositionally biased region" description="Low complexity" evidence="1">
    <location>
        <begin position="52"/>
        <end position="79"/>
    </location>
</feature>
<protein>
    <recommendedName>
        <fullName evidence="4">Nucleic-acid-binding protein from transposon X-element</fullName>
    </recommendedName>
</protein>
<name>A0AA38HQ22_9CUCU</name>
<accession>A0AA38HQ22</accession>
<evidence type="ECO:0000256" key="1">
    <source>
        <dbReference type="SAM" id="MobiDB-lite"/>
    </source>
</evidence>
<evidence type="ECO:0008006" key="4">
    <source>
        <dbReference type="Google" id="ProtNLM"/>
    </source>
</evidence>
<dbReference type="AlphaFoldDB" id="A0AA38HQ22"/>
<dbReference type="Proteomes" id="UP001168821">
    <property type="component" value="Unassembled WGS sequence"/>
</dbReference>
<comment type="caution">
    <text evidence="2">The sequence shown here is derived from an EMBL/GenBank/DDBJ whole genome shotgun (WGS) entry which is preliminary data.</text>
</comment>
<dbReference type="EMBL" id="JALNTZ010000009">
    <property type="protein sequence ID" value="KAJ3641940.1"/>
    <property type="molecule type" value="Genomic_DNA"/>
</dbReference>
<evidence type="ECO:0000313" key="3">
    <source>
        <dbReference type="Proteomes" id="UP001168821"/>
    </source>
</evidence>
<gene>
    <name evidence="2" type="ORF">Zmor_028410</name>
</gene>
<proteinExistence type="predicted"/>
<organism evidence="2 3">
    <name type="scientific">Zophobas morio</name>
    <dbReference type="NCBI Taxonomy" id="2755281"/>
    <lineage>
        <taxon>Eukaryota</taxon>
        <taxon>Metazoa</taxon>
        <taxon>Ecdysozoa</taxon>
        <taxon>Arthropoda</taxon>
        <taxon>Hexapoda</taxon>
        <taxon>Insecta</taxon>
        <taxon>Pterygota</taxon>
        <taxon>Neoptera</taxon>
        <taxon>Endopterygota</taxon>
        <taxon>Coleoptera</taxon>
        <taxon>Polyphaga</taxon>
        <taxon>Cucujiformia</taxon>
        <taxon>Tenebrionidae</taxon>
        <taxon>Zophobas</taxon>
    </lineage>
</organism>
<feature type="region of interest" description="Disordered" evidence="1">
    <location>
        <begin position="1"/>
        <end position="79"/>
    </location>
</feature>
<sequence length="413" mass="45882">MSDRTLRSRRPSSSATNTSTKKKPKENQPRTQDTSSNGESNPDLSNSPARNSPTPTESTMTHTSTSAASSAARSAASSSASESSQLQKFKFHLKNIPQNFATQKAFYSLLVVQLNVKKIQTLIVNPNRTALLILNEQPPSNLAQQLKTAVNANNIELIPLNQPRMPRPPSERKPTVFSIVIRSVDLGTNENDVSSELQRLNLNFRQIWRIKSMKTNKFTTLIRVTSSDTTTIDTLLSQGITLFGRHHECERSHTSAPTPVQCSRCFQRGHENTSCPNRPICPTCPNTHAPGKCPSTDPQCPFCKGNHPAWSLKCPNYKDFAISEDTPIVPMHIIDPPANFADPTESPEEVSSADPSITHPRQLVAYLTLVLMDLFPLQRQQIQKTIEKTSSSFLNLRTTINPSGNRLHFTFNE</sequence>
<feature type="compositionally biased region" description="Polar residues" evidence="1">
    <location>
        <begin position="29"/>
        <end position="51"/>
    </location>
</feature>
<reference evidence="2" key="1">
    <citation type="journal article" date="2023" name="G3 (Bethesda)">
        <title>Whole genome assemblies of Zophobas morio and Tenebrio molitor.</title>
        <authorList>
            <person name="Kaur S."/>
            <person name="Stinson S.A."/>
            <person name="diCenzo G.C."/>
        </authorList>
    </citation>
    <scope>NUCLEOTIDE SEQUENCE</scope>
    <source>
        <strain evidence="2">QUZm001</strain>
    </source>
</reference>